<dbReference type="Gene3D" id="2.60.120.260">
    <property type="entry name" value="Galactose-binding domain-like"/>
    <property type="match status" value="1"/>
</dbReference>
<dbReference type="InterPro" id="IPR013783">
    <property type="entry name" value="Ig-like_fold"/>
</dbReference>
<name>A0A3S3Z696_9MICO</name>
<dbReference type="GO" id="GO:0005975">
    <property type="term" value="P:carbohydrate metabolic process"/>
    <property type="evidence" value="ECO:0007669"/>
    <property type="project" value="UniProtKB-ARBA"/>
</dbReference>
<proteinExistence type="predicted"/>
<reference evidence="6 7" key="1">
    <citation type="submission" date="2018-12" db="EMBL/GenBank/DDBJ databases">
        <authorList>
            <person name="Li F."/>
        </authorList>
    </citation>
    <scope>NUCLEOTIDE SEQUENCE [LARGE SCALE GENOMIC DNA]</scope>
    <source>
        <strain evidence="6 7">11W25H-1</strain>
    </source>
</reference>
<feature type="signal peptide" evidence="3">
    <location>
        <begin position="1"/>
        <end position="31"/>
    </location>
</feature>
<feature type="region of interest" description="Disordered" evidence="1">
    <location>
        <begin position="827"/>
        <end position="873"/>
    </location>
</feature>
<keyword evidence="2" id="KW-1133">Transmembrane helix</keyword>
<gene>
    <name evidence="6" type="ORF">ELQ90_02145</name>
</gene>
<evidence type="ECO:0000313" key="7">
    <source>
        <dbReference type="Proteomes" id="UP000288547"/>
    </source>
</evidence>
<feature type="transmembrane region" description="Helical" evidence="2">
    <location>
        <begin position="1947"/>
        <end position="1968"/>
    </location>
</feature>
<evidence type="ECO:0000256" key="2">
    <source>
        <dbReference type="SAM" id="Phobius"/>
    </source>
</evidence>
<evidence type="ECO:0000259" key="5">
    <source>
        <dbReference type="Pfam" id="PF25549"/>
    </source>
</evidence>
<dbReference type="Pfam" id="PF20009">
    <property type="entry name" value="GEVED"/>
    <property type="match status" value="2"/>
</dbReference>
<dbReference type="PROSITE" id="PS51318">
    <property type="entry name" value="TAT"/>
    <property type="match status" value="1"/>
</dbReference>
<dbReference type="InterPro" id="IPR051172">
    <property type="entry name" value="Chlamydia_OmcB"/>
</dbReference>
<evidence type="ECO:0000313" key="6">
    <source>
        <dbReference type="EMBL" id="RWZ52767.1"/>
    </source>
</evidence>
<feature type="chain" id="PRO_5018687322" evidence="3">
    <location>
        <begin position="32"/>
        <end position="1985"/>
    </location>
</feature>
<dbReference type="Pfam" id="PF25549">
    <property type="entry name" value="DUF7927"/>
    <property type="match status" value="7"/>
</dbReference>
<feature type="compositionally biased region" description="Acidic residues" evidence="1">
    <location>
        <begin position="492"/>
        <end position="502"/>
    </location>
</feature>
<feature type="domain" description="DUF7927" evidence="5">
    <location>
        <begin position="979"/>
        <end position="1116"/>
    </location>
</feature>
<dbReference type="OrthoDB" id="134475at2"/>
<feature type="domain" description="DUF7927" evidence="5">
    <location>
        <begin position="1526"/>
        <end position="1664"/>
    </location>
</feature>
<feature type="domain" description="DUF7927" evidence="5">
    <location>
        <begin position="1667"/>
        <end position="1800"/>
    </location>
</feature>
<feature type="region of interest" description="Disordered" evidence="1">
    <location>
        <begin position="483"/>
        <end position="502"/>
    </location>
</feature>
<accession>A0A3S3Z696</accession>
<feature type="compositionally biased region" description="Pro residues" evidence="1">
    <location>
        <begin position="1094"/>
        <end position="1104"/>
    </location>
</feature>
<feature type="domain" description="DUF7927" evidence="5">
    <location>
        <begin position="1265"/>
        <end position="1383"/>
    </location>
</feature>
<feature type="domain" description="GEVED" evidence="4">
    <location>
        <begin position="898"/>
        <end position="973"/>
    </location>
</feature>
<dbReference type="InterPro" id="IPR057687">
    <property type="entry name" value="DUF7927"/>
</dbReference>
<dbReference type="Proteomes" id="UP000288547">
    <property type="component" value="Unassembled WGS sequence"/>
</dbReference>
<feature type="domain" description="DUF7927" evidence="5">
    <location>
        <begin position="1134"/>
        <end position="1256"/>
    </location>
</feature>
<dbReference type="Gene3D" id="2.60.40.10">
    <property type="entry name" value="Immunoglobulins"/>
    <property type="match status" value="2"/>
</dbReference>
<feature type="domain" description="DUF7927" evidence="5">
    <location>
        <begin position="1804"/>
        <end position="1933"/>
    </location>
</feature>
<evidence type="ECO:0000256" key="3">
    <source>
        <dbReference type="SAM" id="SignalP"/>
    </source>
</evidence>
<evidence type="ECO:0000256" key="1">
    <source>
        <dbReference type="SAM" id="MobiDB-lite"/>
    </source>
</evidence>
<evidence type="ECO:0000259" key="4">
    <source>
        <dbReference type="Pfam" id="PF20009"/>
    </source>
</evidence>
<feature type="domain" description="GEVED" evidence="4">
    <location>
        <begin position="534"/>
        <end position="615"/>
    </location>
</feature>
<dbReference type="EMBL" id="RZNB01000001">
    <property type="protein sequence ID" value="RWZ52767.1"/>
    <property type="molecule type" value="Genomic_DNA"/>
</dbReference>
<keyword evidence="2" id="KW-0472">Membrane</keyword>
<dbReference type="RefSeq" id="WP_128493610.1">
    <property type="nucleotide sequence ID" value="NZ_RZNB01000001.1"/>
</dbReference>
<feature type="region of interest" description="Disordered" evidence="1">
    <location>
        <begin position="1094"/>
        <end position="1117"/>
    </location>
</feature>
<sequence length="1985" mass="204135">MRPRRSAVALVTTALVAGVLASVVPSAPAAAAETPGDSYIRQDNTFYAYVGAGENLDVQFLKSASLAGASPITVTVRGPGGITQSCTKQTTDAPNTACTFANLTSATPGVWAITFDVSVSTADYYLWTINVQRGTTTIPGRVYSERYTMFQGATLAASTDMSLWYQSELGYTYRADYTDYNGVDSVIYADATGIRYNGTCTSAYASIDGADTTRSSAGFRECGDPYKIFFEAPAADLPATATLFNGQTDWLKPAVAPTPSITNVSFTPDDARTRAGEIEFDVENFTGQLVVEIDTDDDGTYDVRLPGSAIDGSGAVRFDGRDADGNPVPAGQDMAVRVSIAQTGEIHFTQTDVEVRGGGVQVTRLNGVGAGDRTLRWNDSGLSTAGTCGTRPNPLDARTGVNSTGGVHSWTPAGCASLNGWGDVRVIDDWTSVPVDESAAVEVPGTQFDFGDAPASFGTTGANGASHVIGAGLTIGTELDAEADGQPTAGADGDDTTGIDDEDAFSTPVVLNPGATAAEITVPVTNSTGTTATLYGWIDANGDGVFQASESATVAVPDGATSVQLAFSGLSALVDGSTPVLRLRLTTDALADDTATPVDERSRVGASDGEVEDHLAQVATLVPISCVEPFVETFGTGTGYGAPLPAGQTTYIYEGRQPGQDGVVQDGEYGLPSSLPGTFGSWWHTGLDHTDDTDGRMMLINASLDEGIFFQRTFTQLVPGADYDFSAWITNANNAGSPTLPNVAFRVVDPATDTVLAEGETGDISNEPSLVWERYGLQFEATQSTVRLEVANNGPGGNGNDLAIDDVGFSPVCEFGDAPDSYGTTIASNGAGHIASGPTLGTERDTEADGQPTGDADGDDAAGTDDEDGISGPIEITVDEPASVTVSATNDSDSEATLAGWIDLDGNGVFDPAERVIVTVPANSGTADYTLTFPPGSTTADTYARFRLYAEPVADPQPTGTAAGGEVEDYPVTVLEPDLDVEKTSNMTADSRPGDVIRYTVTATNAGTGDYTDRNPAVVLDSLAGVLDDADYDGNAAAVISDGSDASAPVFIAPSFLSWSGALAAGETVSITYTVTLTPGGDGALRNVAWQPVTPPDPGVPPTQVPECEPRTADGTDPVTGEACAVVENELPKLTIAKASDVTELPADGGEVTYTVTVTNQGPGVYTEGAPASMEDDLPDVLDDASFGEILAPADGAVFNEDAEQVTWSGPLGVGESIVISYTVVYDADAEDGDHLLLNTACVPEAEAVDPAANCSSVQVPAAALVIGKTVDPADGTAVDQGESVTYTLTFQNTGRVPAAVDHLDDLSDVLDDAALTGTPSADAGLTAVLTGDELAITGSVPVGRTLTVTYTVLVDAYADQANHVLGNVLSLGDRTCPPLGCPGTENPIRHVAVTKTADPVTEVATGDTVTYIVTVTNDGAADYTAEIPAGMVDDMTDVLDDAGYNGDAEAIASDGSAVPAPTFSSPVLRWSGPVAVGETVTITYTVTVTNRGDHDLVNAASPVCADGVICDPPLPPVEILLPHVTPAKASDPESGAGVAAGDVVTYTLSWTNDGRAPGTVDSTDGLSGVLDDADLTSTPVVDGAHAGAVSAVFDPASQSIRVTGTIGAGETVTVTYAVTIRADGDRGDNQARNVLSPDVPPYLCLEDEAGCDPFEPPTTTHPIGELDDWKTVDPASGGTVRAGQEVTYTLHFENIGEAPVDVDREDVLTQVLDDATVTTAPVPSDDALAVSEIAGGRFAVTGTLAAGQIVTVSYTVTVKEDGARGDDRLGNVLVDAGEEPPTECAPADGERADCTVNHVSNVVPWKSSDPESGTAIAQGATVTYTLTFDNVSTNEDAADAAIDYTDHMADVLDDATLTRQPESSSDAVSATVEGDTIRVVGAIPSGETVTVTYAVTVAAYDRQGDHVLGNVIAVTGEEPICAEGSGLCTSHESPTPPPLAVTGGDVVWTSLLAALTFVLLGTAVFLVTRRRTSGAPAPEAPRVE</sequence>
<dbReference type="PANTHER" id="PTHR34819">
    <property type="entry name" value="LARGE CYSTEINE-RICH PERIPLASMIC PROTEIN OMCB"/>
    <property type="match status" value="1"/>
</dbReference>
<keyword evidence="7" id="KW-1185">Reference proteome</keyword>
<dbReference type="InterPro" id="IPR045474">
    <property type="entry name" value="GEVED"/>
</dbReference>
<dbReference type="InterPro" id="IPR006311">
    <property type="entry name" value="TAT_signal"/>
</dbReference>
<feature type="compositionally biased region" description="Acidic residues" evidence="1">
    <location>
        <begin position="856"/>
        <end position="869"/>
    </location>
</feature>
<keyword evidence="2" id="KW-0812">Transmembrane</keyword>
<protein>
    <submittedName>
        <fullName evidence="6">DUF11 domain-containing protein</fullName>
    </submittedName>
</protein>
<keyword evidence="3" id="KW-0732">Signal</keyword>
<feature type="domain" description="DUF7927" evidence="5">
    <location>
        <begin position="1392"/>
        <end position="1503"/>
    </location>
</feature>
<organism evidence="6 7">
    <name type="scientific">Labedella phragmitis</name>
    <dbReference type="NCBI Taxonomy" id="2498849"/>
    <lineage>
        <taxon>Bacteria</taxon>
        <taxon>Bacillati</taxon>
        <taxon>Actinomycetota</taxon>
        <taxon>Actinomycetes</taxon>
        <taxon>Micrococcales</taxon>
        <taxon>Microbacteriaceae</taxon>
        <taxon>Labedella</taxon>
    </lineage>
</organism>
<comment type="caution">
    <text evidence="6">The sequence shown here is derived from an EMBL/GenBank/DDBJ whole genome shotgun (WGS) entry which is preliminary data.</text>
</comment>